<name>A0A7X0LJH8_9BACT</name>
<comment type="caution">
    <text evidence="1">The sequence shown here is derived from an EMBL/GenBank/DDBJ whole genome shotgun (WGS) entry which is preliminary data.</text>
</comment>
<protein>
    <recommendedName>
        <fullName evidence="3">HNH endonuclease</fullName>
    </recommendedName>
</protein>
<dbReference type="Proteomes" id="UP000541810">
    <property type="component" value="Unassembled WGS sequence"/>
</dbReference>
<evidence type="ECO:0000313" key="2">
    <source>
        <dbReference type="Proteomes" id="UP000541810"/>
    </source>
</evidence>
<dbReference type="AlphaFoldDB" id="A0A7X0LJH8"/>
<dbReference type="Gene3D" id="3.90.75.20">
    <property type="match status" value="1"/>
</dbReference>
<reference evidence="1 2" key="1">
    <citation type="submission" date="2020-08" db="EMBL/GenBank/DDBJ databases">
        <title>Genomic Encyclopedia of Type Strains, Phase IV (KMG-IV): sequencing the most valuable type-strain genomes for metagenomic binning, comparative biology and taxonomic classification.</title>
        <authorList>
            <person name="Goeker M."/>
        </authorList>
    </citation>
    <scope>NUCLEOTIDE SEQUENCE [LARGE SCALE GENOMIC DNA]</scope>
    <source>
        <strain evidence="1 2">DSM 103725</strain>
    </source>
</reference>
<organism evidence="1 2">
    <name type="scientific">Algisphaera agarilytica</name>
    <dbReference type="NCBI Taxonomy" id="1385975"/>
    <lineage>
        <taxon>Bacteria</taxon>
        <taxon>Pseudomonadati</taxon>
        <taxon>Planctomycetota</taxon>
        <taxon>Phycisphaerae</taxon>
        <taxon>Phycisphaerales</taxon>
        <taxon>Phycisphaeraceae</taxon>
        <taxon>Algisphaera</taxon>
    </lineage>
</organism>
<gene>
    <name evidence="1" type="ORF">HNQ40_000658</name>
</gene>
<sequence>MKTPTKTIVRREPYRETDKNGREVVRVPLAGGLHTATLYAEDFDRIIADGWSDQWQHVSNYRGRRYVRVCHRDGGNRRESIHRLVVDAGPGQAVMFKTDNTLDLRPSNLIVCRKKDQQRPYVTHLLYD</sequence>
<evidence type="ECO:0000313" key="1">
    <source>
        <dbReference type="EMBL" id="MBB6428852.1"/>
    </source>
</evidence>
<dbReference type="RefSeq" id="WP_184676364.1">
    <property type="nucleotide sequence ID" value="NZ_JACHGY010000001.1"/>
</dbReference>
<evidence type="ECO:0008006" key="3">
    <source>
        <dbReference type="Google" id="ProtNLM"/>
    </source>
</evidence>
<keyword evidence="2" id="KW-1185">Reference proteome</keyword>
<proteinExistence type="predicted"/>
<accession>A0A7X0LJH8</accession>
<dbReference type="EMBL" id="JACHGY010000001">
    <property type="protein sequence ID" value="MBB6428852.1"/>
    <property type="molecule type" value="Genomic_DNA"/>
</dbReference>